<dbReference type="EMBL" id="BNCQ01000011">
    <property type="protein sequence ID" value="GIM02375.1"/>
    <property type="molecule type" value="Genomic_DNA"/>
</dbReference>
<dbReference type="Pfam" id="PF17868">
    <property type="entry name" value="AAA_lid_8"/>
    <property type="match status" value="1"/>
</dbReference>
<dbReference type="Gene3D" id="3.40.50.300">
    <property type="entry name" value="P-loop containing nucleotide triphosphate hydrolases"/>
    <property type="match status" value="1"/>
</dbReference>
<dbReference type="CDD" id="cd00009">
    <property type="entry name" value="AAA"/>
    <property type="match status" value="1"/>
</dbReference>
<dbReference type="PANTHER" id="PTHR32204:SF0">
    <property type="entry name" value="ATPASE RAVA"/>
    <property type="match status" value="1"/>
</dbReference>
<evidence type="ECO:0000259" key="3">
    <source>
        <dbReference type="Pfam" id="PF20030"/>
    </source>
</evidence>
<comment type="caution">
    <text evidence="4">The sequence shown here is derived from an EMBL/GenBank/DDBJ whole genome shotgun (WGS) entry which is preliminary data.</text>
</comment>
<dbReference type="Proteomes" id="UP000747110">
    <property type="component" value="Unassembled WGS sequence"/>
</dbReference>
<dbReference type="InterPro" id="IPR045427">
    <property type="entry name" value="MoxR"/>
</dbReference>
<proteinExistence type="predicted"/>
<dbReference type="Pfam" id="PF20030">
    <property type="entry name" value="bpMoxR"/>
    <property type="match status" value="1"/>
</dbReference>
<evidence type="ECO:0000259" key="2">
    <source>
        <dbReference type="Pfam" id="PF17868"/>
    </source>
</evidence>
<evidence type="ECO:0000256" key="1">
    <source>
        <dbReference type="SAM" id="MobiDB-lite"/>
    </source>
</evidence>
<feature type="domain" description="MoxR" evidence="3">
    <location>
        <begin position="114"/>
        <end position="296"/>
    </location>
</feature>
<feature type="region of interest" description="Disordered" evidence="1">
    <location>
        <begin position="1"/>
        <end position="24"/>
    </location>
</feature>
<evidence type="ECO:0000313" key="6">
    <source>
        <dbReference type="Proteomes" id="UP000747110"/>
    </source>
</evidence>
<sequence>MQLKSFTVQHRASRNGFRSSTRPTSLSAPLWIRARSSQQQFAAPAFHVGNRAGCPAPLKAVKTDAQAEQMDTAMLRLIADVSKQVDEAVAATVFSNNEAARRVEFSPNSELRQRVVASIQKLAKGLLERDVEVRLLLLAALCCEHLLLLGPPGTAKSELSARLSSLCGGTYFERLLTRFSVPEELFGPLSMKGLENDLYVRQINGYLPTAEVAFVDEIFKANSAILNALLTLLNERLFDNGNQRLHAPLLCLVGASNEMPESEELDALYDRFLIRRTVSQVSNNQLYKLARLAAGRNDHALSGIAVANGNGNGNGGEVSQQQQQQQQPVLAMEDFRGTALAAYSSVDVPDSVIDLLTGLRNHLQDKCEPPMYVSDRRFMKAVRMLQVAAYADGRDQVNEYDCLLLEHVFGNRPDDGVKVRQQVLDMLAADPGLQQTEMILLGLFGRACRLLEGPEDAAELAAASAEVAQLVDLLTSRHVALATNLEGNGFPELRATLWQAEASVASAVQSLVPQMTENRKKVEDLLREAHTLAAVLRAPSATAPLLERLLPKRFKQYQKGISSKA</sequence>
<reference evidence="4" key="1">
    <citation type="journal article" date="2021" name="Proc. Natl. Acad. Sci. U.S.A.">
        <title>Three genomes in the algal genus Volvox reveal the fate of a haploid sex-determining region after a transition to homothallism.</title>
        <authorList>
            <person name="Yamamoto K."/>
            <person name="Hamaji T."/>
            <person name="Kawai-Toyooka H."/>
            <person name="Matsuzaki R."/>
            <person name="Takahashi F."/>
            <person name="Nishimura Y."/>
            <person name="Kawachi M."/>
            <person name="Noguchi H."/>
            <person name="Minakuchi Y."/>
            <person name="Umen J.G."/>
            <person name="Toyoda A."/>
            <person name="Nozaki H."/>
        </authorList>
    </citation>
    <scope>NUCLEOTIDE SEQUENCE</scope>
    <source>
        <strain evidence="5">NIES-3785</strain>
        <strain evidence="4">NIES-3786</strain>
    </source>
</reference>
<evidence type="ECO:0008006" key="7">
    <source>
        <dbReference type="Google" id="ProtNLM"/>
    </source>
</evidence>
<protein>
    <recommendedName>
        <fullName evidence="7">AAA+ ATPase domain-containing protein</fullName>
    </recommendedName>
</protein>
<dbReference type="InterPro" id="IPR050513">
    <property type="entry name" value="RavA_ATPases"/>
</dbReference>
<dbReference type="InterPro" id="IPR027417">
    <property type="entry name" value="P-loop_NTPase"/>
</dbReference>
<dbReference type="Proteomes" id="UP000722791">
    <property type="component" value="Unassembled WGS sequence"/>
</dbReference>
<gene>
    <name evidence="4" type="ORF">Vretifemale_11209</name>
    <name evidence="5" type="ORF">Vretimale_7249</name>
</gene>
<dbReference type="AlphaFoldDB" id="A0A8J4CGZ8"/>
<evidence type="ECO:0000313" key="4">
    <source>
        <dbReference type="EMBL" id="GIL82284.1"/>
    </source>
</evidence>
<dbReference type="OrthoDB" id="47330at2759"/>
<accession>A0A8J4CGZ8</accession>
<name>A0A8J4CGZ8_9CHLO</name>
<feature type="domain" description="ATPase RavA-like AAA lid" evidence="2">
    <location>
        <begin position="351"/>
        <end position="423"/>
    </location>
</feature>
<organism evidence="4 6">
    <name type="scientific">Volvox reticuliferus</name>
    <dbReference type="NCBI Taxonomy" id="1737510"/>
    <lineage>
        <taxon>Eukaryota</taxon>
        <taxon>Viridiplantae</taxon>
        <taxon>Chlorophyta</taxon>
        <taxon>core chlorophytes</taxon>
        <taxon>Chlorophyceae</taxon>
        <taxon>CS clade</taxon>
        <taxon>Chlamydomonadales</taxon>
        <taxon>Volvocaceae</taxon>
        <taxon>Volvox</taxon>
    </lineage>
</organism>
<dbReference type="PANTHER" id="PTHR32204">
    <property type="entry name" value="ATPASE RAVA"/>
    <property type="match status" value="1"/>
</dbReference>
<dbReference type="InterPro" id="IPR041538">
    <property type="entry name" value="RavA-like_AAA_lid"/>
</dbReference>
<dbReference type="SUPFAM" id="SSF52540">
    <property type="entry name" value="P-loop containing nucleoside triphosphate hydrolases"/>
    <property type="match status" value="1"/>
</dbReference>
<keyword evidence="6" id="KW-1185">Reference proteome</keyword>
<dbReference type="EMBL" id="BNCP01000023">
    <property type="protein sequence ID" value="GIL82284.1"/>
    <property type="molecule type" value="Genomic_DNA"/>
</dbReference>
<evidence type="ECO:0000313" key="5">
    <source>
        <dbReference type="EMBL" id="GIM02375.1"/>
    </source>
</evidence>